<dbReference type="AlphaFoldDB" id="A0A286H3H2"/>
<evidence type="ECO:0000256" key="5">
    <source>
        <dbReference type="ARBA" id="ARBA00022777"/>
    </source>
</evidence>
<dbReference type="RefSeq" id="WP_097281834.1">
    <property type="nucleotide sequence ID" value="NZ_OCNJ01000027.1"/>
</dbReference>
<dbReference type="Proteomes" id="UP000219621">
    <property type="component" value="Unassembled WGS sequence"/>
</dbReference>
<name>A0A286H3H2_9PROT</name>
<dbReference type="InterPro" id="IPR005467">
    <property type="entry name" value="His_kinase_dom"/>
</dbReference>
<keyword evidence="6" id="KW-0067">ATP-binding</keyword>
<comment type="catalytic activity">
    <reaction evidence="1">
        <text>ATP + protein L-histidine = ADP + protein N-phospho-L-histidine.</text>
        <dbReference type="EC" id="2.7.13.3"/>
    </reaction>
</comment>
<evidence type="ECO:0000256" key="2">
    <source>
        <dbReference type="ARBA" id="ARBA00012438"/>
    </source>
</evidence>
<evidence type="ECO:0000256" key="1">
    <source>
        <dbReference type="ARBA" id="ARBA00000085"/>
    </source>
</evidence>
<keyword evidence="10" id="KW-1185">Reference proteome</keyword>
<dbReference type="Pfam" id="PF02518">
    <property type="entry name" value="HATPase_c"/>
    <property type="match status" value="1"/>
</dbReference>
<dbReference type="Pfam" id="PF13589">
    <property type="entry name" value="HATPase_c_3"/>
    <property type="match status" value="1"/>
</dbReference>
<dbReference type="SMART" id="SM00387">
    <property type="entry name" value="HATPase_c"/>
    <property type="match status" value="1"/>
</dbReference>
<evidence type="ECO:0000256" key="7">
    <source>
        <dbReference type="SAM" id="Coils"/>
    </source>
</evidence>
<dbReference type="InterPro" id="IPR036890">
    <property type="entry name" value="HATPase_C_sf"/>
</dbReference>
<dbReference type="InterPro" id="IPR003594">
    <property type="entry name" value="HATPase_dom"/>
</dbReference>
<evidence type="ECO:0000313" key="10">
    <source>
        <dbReference type="Proteomes" id="UP000219621"/>
    </source>
</evidence>
<dbReference type="EC" id="2.7.13.3" evidence="2"/>
<dbReference type="GO" id="GO:0005524">
    <property type="term" value="F:ATP binding"/>
    <property type="evidence" value="ECO:0007669"/>
    <property type="project" value="UniProtKB-KW"/>
</dbReference>
<dbReference type="InterPro" id="IPR004358">
    <property type="entry name" value="Sig_transdc_His_kin-like_C"/>
</dbReference>
<evidence type="ECO:0000256" key="6">
    <source>
        <dbReference type="ARBA" id="ARBA00022840"/>
    </source>
</evidence>
<dbReference type="SUPFAM" id="SSF55874">
    <property type="entry name" value="ATPase domain of HSP90 chaperone/DNA topoisomerase II/histidine kinase"/>
    <property type="match status" value="2"/>
</dbReference>
<keyword evidence="4" id="KW-0547">Nucleotide-binding</keyword>
<dbReference type="GO" id="GO:0004673">
    <property type="term" value="F:protein histidine kinase activity"/>
    <property type="evidence" value="ECO:0007669"/>
    <property type="project" value="UniProtKB-EC"/>
</dbReference>
<organism evidence="9 10">
    <name type="scientific">Caenispirillum bisanense</name>
    <dbReference type="NCBI Taxonomy" id="414052"/>
    <lineage>
        <taxon>Bacteria</taxon>
        <taxon>Pseudomonadati</taxon>
        <taxon>Pseudomonadota</taxon>
        <taxon>Alphaproteobacteria</taxon>
        <taxon>Rhodospirillales</taxon>
        <taxon>Novispirillaceae</taxon>
        <taxon>Caenispirillum</taxon>
    </lineage>
</organism>
<keyword evidence="5 9" id="KW-0418">Kinase</keyword>
<accession>A0A286H3H2</accession>
<feature type="domain" description="Histidine kinase" evidence="8">
    <location>
        <begin position="658"/>
        <end position="766"/>
    </location>
</feature>
<dbReference type="OrthoDB" id="9816482at2"/>
<gene>
    <name evidence="9" type="ORF">SAMN05421508_1278</name>
</gene>
<reference evidence="9 10" key="1">
    <citation type="submission" date="2017-09" db="EMBL/GenBank/DDBJ databases">
        <authorList>
            <person name="Ehlers B."/>
            <person name="Leendertz F.H."/>
        </authorList>
    </citation>
    <scope>NUCLEOTIDE SEQUENCE [LARGE SCALE GENOMIC DNA]</scope>
    <source>
        <strain evidence="9 10">USBA 140</strain>
    </source>
</reference>
<evidence type="ECO:0000313" key="9">
    <source>
        <dbReference type="EMBL" id="SOE01834.1"/>
    </source>
</evidence>
<sequence length="768" mass="85165">MQKKFRISSALKDIIGRDLITNDFVAIFELVKNSFDAHASHVGIEFGDDTIIITDNGKGMSRDDIIGKWLFVAYSAKRWGREDEELPRDYRDAISARRGYAGNKGIGRFSCDRLGMQLDLYSRPFGGKAVQHLVVNWTDFELDADTEFATVDVQLGEVGAFPKPEKAHAPTAEGTMLVISRLRDTWSGEKIKKLRAYLAKLVNPFDTSEDLRIETHVTCAPQDDIEGPVGNHIVDLLDQKTAKISVSINSSRVETSLWDRGTLIYRIEEDNRFPVLAHCGVEVTLHFLNKSAKQTFTHRMGVQPVQFGNIFLFVNGFRVYPVGEPTDDTFGIGRRKQQGVARYLGLRDILGKIDVTAPVGVFQEASSRDAGLIEGPAQVQLYEAVMKHAFFRLERYAVTVNWVDSLDQESDDAAGLKSDSARARIIGIVKALAGSPSVRLLDYDRELIDIINERAAEFEDSLEGLALVAQEAGDQALLARIERSRRRYEELKQSEAAAKQKADEELRARKEAEKRASVAEKAARDAGARLERVEKQAKLLLNAKDQGSEELQLLHHQVIIYATEVETLTKRCLRKLSRGGQTESVLDDLEEIAFQNSKILAVTRIATQAKFKLNADRIEEDIVQYIGEYVSKVAPLYGDIGDVDFDAGGASQIMEFKPVELTIVLDNLFSNAGKAGARRMAFKCRKSTGITGSIEIVVSDDGGGIDEQAVDVTRIFQRGYSGSRRGSGLGLYHAKQVIEGIGGSIALDPQRPQGAAQFIIRLPKRGKK</sequence>
<dbReference type="PROSITE" id="PS50109">
    <property type="entry name" value="HIS_KIN"/>
    <property type="match status" value="1"/>
</dbReference>
<dbReference type="PRINTS" id="PR00344">
    <property type="entry name" value="BCTRLSENSOR"/>
</dbReference>
<dbReference type="PANTHER" id="PTHR44936">
    <property type="entry name" value="SENSOR PROTEIN CREC"/>
    <property type="match status" value="1"/>
</dbReference>
<proteinExistence type="predicted"/>
<dbReference type="Gene3D" id="3.30.565.10">
    <property type="entry name" value="Histidine kinase-like ATPase, C-terminal domain"/>
    <property type="match status" value="2"/>
</dbReference>
<evidence type="ECO:0000256" key="4">
    <source>
        <dbReference type="ARBA" id="ARBA00022741"/>
    </source>
</evidence>
<protein>
    <recommendedName>
        <fullName evidence="2">histidine kinase</fullName>
        <ecNumber evidence="2">2.7.13.3</ecNumber>
    </recommendedName>
</protein>
<evidence type="ECO:0000259" key="8">
    <source>
        <dbReference type="PROSITE" id="PS50109"/>
    </source>
</evidence>
<evidence type="ECO:0000256" key="3">
    <source>
        <dbReference type="ARBA" id="ARBA00022679"/>
    </source>
</evidence>
<feature type="coiled-coil region" evidence="7">
    <location>
        <begin position="474"/>
        <end position="550"/>
    </location>
</feature>
<keyword evidence="3" id="KW-0808">Transferase</keyword>
<dbReference type="InterPro" id="IPR050980">
    <property type="entry name" value="2C_sensor_his_kinase"/>
</dbReference>
<dbReference type="EMBL" id="OCNJ01000027">
    <property type="protein sequence ID" value="SOE01834.1"/>
    <property type="molecule type" value="Genomic_DNA"/>
</dbReference>
<dbReference type="PANTHER" id="PTHR44936:SF10">
    <property type="entry name" value="SENSOR PROTEIN RSTB"/>
    <property type="match status" value="1"/>
</dbReference>
<keyword evidence="7" id="KW-0175">Coiled coil</keyword>